<dbReference type="EMBL" id="MCFA01000002">
    <property type="protein sequence ID" value="ORY19443.1"/>
    <property type="molecule type" value="Genomic_DNA"/>
</dbReference>
<comment type="caution">
    <text evidence="2">The sequence shown here is derived from an EMBL/GenBank/DDBJ whole genome shotgun (WGS) entry which is preliminary data.</text>
</comment>
<gene>
    <name evidence="2" type="ORF">BCR34DRAFT_582166</name>
</gene>
<accession>A0A1Y2AA61</accession>
<keyword evidence="3" id="KW-1185">Reference proteome</keyword>
<evidence type="ECO:0000256" key="1">
    <source>
        <dbReference type="SAM" id="MobiDB-lite"/>
    </source>
</evidence>
<feature type="region of interest" description="Disordered" evidence="1">
    <location>
        <begin position="61"/>
        <end position="185"/>
    </location>
</feature>
<evidence type="ECO:0000313" key="2">
    <source>
        <dbReference type="EMBL" id="ORY19443.1"/>
    </source>
</evidence>
<dbReference type="STRING" id="1231657.A0A1Y2AA61"/>
<name>A0A1Y2AA61_9PLEO</name>
<protein>
    <submittedName>
        <fullName evidence="2">Uncharacterized protein</fullName>
    </submittedName>
</protein>
<feature type="compositionally biased region" description="Basic and acidic residues" evidence="1">
    <location>
        <begin position="168"/>
        <end position="185"/>
    </location>
</feature>
<sequence length="185" mass="19794">MSDSNSQGATPTASSQFTERELQILSWAMQSLKSGPPEVDYEKLAVFAGMSNPRSASNAWAKIRTKLMTPSDGTAAPKPTPKKKKAAAKAKDDGSDEANGDEPTTPKKTPRKRTAKKQEAGNEADSPSPKKCRPTKGRKASEEAEAAPVKKEDVVEDEDVAMNSDEAADQKDATDGAKKEDDNNN</sequence>
<reference evidence="2 3" key="1">
    <citation type="submission" date="2016-07" db="EMBL/GenBank/DDBJ databases">
        <title>Pervasive Adenine N6-methylation of Active Genes in Fungi.</title>
        <authorList>
            <consortium name="DOE Joint Genome Institute"/>
            <person name="Mondo S.J."/>
            <person name="Dannebaum R.O."/>
            <person name="Kuo R.C."/>
            <person name="Labutti K."/>
            <person name="Haridas S."/>
            <person name="Kuo A."/>
            <person name="Salamov A."/>
            <person name="Ahrendt S.R."/>
            <person name="Lipzen A."/>
            <person name="Sullivan W."/>
            <person name="Andreopoulos W.B."/>
            <person name="Clum A."/>
            <person name="Lindquist E."/>
            <person name="Daum C."/>
            <person name="Ramamoorthy G.K."/>
            <person name="Gryganskyi A."/>
            <person name="Culley D."/>
            <person name="Magnuson J.K."/>
            <person name="James T.Y."/>
            <person name="O'Malley M.A."/>
            <person name="Stajich J.E."/>
            <person name="Spatafora J.W."/>
            <person name="Visel A."/>
            <person name="Grigoriev I.V."/>
        </authorList>
    </citation>
    <scope>NUCLEOTIDE SEQUENCE [LARGE SCALE GENOMIC DNA]</scope>
    <source>
        <strain evidence="2 3">CBS 115471</strain>
    </source>
</reference>
<dbReference type="OrthoDB" id="5403747at2759"/>
<dbReference type="Proteomes" id="UP000193144">
    <property type="component" value="Unassembled WGS sequence"/>
</dbReference>
<organism evidence="2 3">
    <name type="scientific">Clohesyomyces aquaticus</name>
    <dbReference type="NCBI Taxonomy" id="1231657"/>
    <lineage>
        <taxon>Eukaryota</taxon>
        <taxon>Fungi</taxon>
        <taxon>Dikarya</taxon>
        <taxon>Ascomycota</taxon>
        <taxon>Pezizomycotina</taxon>
        <taxon>Dothideomycetes</taxon>
        <taxon>Pleosporomycetidae</taxon>
        <taxon>Pleosporales</taxon>
        <taxon>Lindgomycetaceae</taxon>
        <taxon>Clohesyomyces</taxon>
    </lineage>
</organism>
<dbReference type="AlphaFoldDB" id="A0A1Y2AA61"/>
<proteinExistence type="predicted"/>
<evidence type="ECO:0000313" key="3">
    <source>
        <dbReference type="Proteomes" id="UP000193144"/>
    </source>
</evidence>